<comment type="caution">
    <text evidence="1">The sequence shown here is derived from an EMBL/GenBank/DDBJ whole genome shotgun (WGS) entry which is preliminary data.</text>
</comment>
<organism evidence="1 2">
    <name type="scientific">Bacteroides cellulosilyticus DSM 14838</name>
    <dbReference type="NCBI Taxonomy" id="537012"/>
    <lineage>
        <taxon>Bacteria</taxon>
        <taxon>Pseudomonadati</taxon>
        <taxon>Bacteroidota</taxon>
        <taxon>Bacteroidia</taxon>
        <taxon>Bacteroidales</taxon>
        <taxon>Bacteroidaceae</taxon>
        <taxon>Bacteroides</taxon>
    </lineage>
</organism>
<sequence length="188" mass="22378">MDWKDTRKDFNRIEPRFRIKTKDGEISIKALEDCVNGRSSSSLETMTIRQYCKYFRIAHEVYELFYRNLPVSRYTRTEQTDIPNELNDVLYYNRMKFTNIDEQYDVDSLDDFIRAGKDHYSELVLSRLNIFTSDTECPGWVIVVSNSYSANADKLLKIFEEEDYVRLVPDSYHNYMGCQEEGFVYELP</sequence>
<accession>E2NHL9</accession>
<evidence type="ECO:0000313" key="1">
    <source>
        <dbReference type="EMBL" id="EEF88583.1"/>
    </source>
</evidence>
<gene>
    <name evidence="1" type="ORF">BACCELL_03796</name>
</gene>
<protein>
    <submittedName>
        <fullName evidence="1">Uncharacterized protein</fullName>
    </submittedName>
</protein>
<reference evidence="1 2" key="1">
    <citation type="submission" date="2008-12" db="EMBL/GenBank/DDBJ databases">
        <authorList>
            <person name="Fulton L."/>
            <person name="Clifton S."/>
            <person name="Fulton B."/>
            <person name="Xu J."/>
            <person name="Minx P."/>
            <person name="Pepin K.H."/>
            <person name="Johnson M."/>
            <person name="Bhonagiri V."/>
            <person name="Nash W.E."/>
            <person name="Mardis E.R."/>
            <person name="Wilson R.K."/>
        </authorList>
    </citation>
    <scope>NUCLEOTIDE SEQUENCE [LARGE SCALE GENOMIC DNA]</scope>
    <source>
        <strain evidence="1 2">DSM 14838</strain>
    </source>
</reference>
<proteinExistence type="predicted"/>
<reference evidence="1 2" key="2">
    <citation type="submission" date="2009-01" db="EMBL/GenBank/DDBJ databases">
        <title>Draft genome sequence of Bacteroides cellulosilyticus (DSM 14838).</title>
        <authorList>
            <person name="Sudarsanam P."/>
            <person name="Ley R."/>
            <person name="Guruge J."/>
            <person name="Turnbaugh P.J."/>
            <person name="Mahowald M."/>
            <person name="Liep D."/>
            <person name="Gordon J."/>
        </authorList>
    </citation>
    <scope>NUCLEOTIDE SEQUENCE [LARGE SCALE GENOMIC DNA]</scope>
    <source>
        <strain evidence="1 2">DSM 14838</strain>
    </source>
</reference>
<dbReference type="EMBL" id="ACCH01000280">
    <property type="protein sequence ID" value="EEF88583.1"/>
    <property type="molecule type" value="Genomic_DNA"/>
</dbReference>
<evidence type="ECO:0000313" key="2">
    <source>
        <dbReference type="Proteomes" id="UP000003711"/>
    </source>
</evidence>
<dbReference type="Proteomes" id="UP000003711">
    <property type="component" value="Unassembled WGS sequence"/>
</dbReference>
<name>E2NHL9_9BACE</name>
<dbReference type="AlphaFoldDB" id="E2NHL9"/>
<dbReference type="HOGENOM" id="CLU_1438401_0_0_10"/>